<dbReference type="Gene3D" id="3.40.50.300">
    <property type="entry name" value="P-loop containing nucleotide triphosphate hydrolases"/>
    <property type="match status" value="1"/>
</dbReference>
<keyword evidence="5" id="KW-0235">DNA replication</keyword>
<keyword evidence="6" id="KW-0479">Metal-binding</keyword>
<evidence type="ECO:0000256" key="3">
    <source>
        <dbReference type="ARBA" id="ARBA00022679"/>
    </source>
</evidence>
<keyword evidence="3" id="KW-0808">Transferase</keyword>
<reference evidence="14 15" key="1">
    <citation type="journal article" date="2018" name="Int. J. Syst. Evol. Microbiol.">
        <title>Veillonella infantium sp. nov., an anaerobic, Gram-stain-negative coccus isolated from tongue biofilm of a Thai child.</title>
        <authorList>
            <person name="Mashima I."/>
            <person name="Liao Y.C."/>
            <person name="Miyakawa H."/>
            <person name="Theodorea C.F."/>
            <person name="Thawboon B."/>
            <person name="Thaweboon S."/>
            <person name="Scannapieco F.A."/>
            <person name="Nakazawa F."/>
        </authorList>
    </citation>
    <scope>NUCLEOTIDE SEQUENCE [LARGE SCALE GENOMIC DNA]</scope>
    <source>
        <strain evidence="14 15">T11011-4</strain>
    </source>
</reference>
<gene>
    <name evidence="14" type="ORF">VCHSUH03_00330</name>
</gene>
<dbReference type="InterPro" id="IPR045085">
    <property type="entry name" value="HLD_clamp_pol_III_gamma_tau"/>
</dbReference>
<dbReference type="InterPro" id="IPR012763">
    <property type="entry name" value="DNA_pol_III_sug/sutau_N"/>
</dbReference>
<feature type="region of interest" description="Disordered" evidence="12">
    <location>
        <begin position="622"/>
        <end position="709"/>
    </location>
</feature>
<keyword evidence="9" id="KW-0067">ATP-binding</keyword>
<keyword evidence="7" id="KW-0547">Nucleotide-binding</keyword>
<keyword evidence="8" id="KW-0862">Zinc</keyword>
<dbReference type="Gene3D" id="1.10.8.60">
    <property type="match status" value="1"/>
</dbReference>
<proteinExistence type="inferred from homology"/>
<dbReference type="RefSeq" id="WP_105093644.1">
    <property type="nucleotide sequence ID" value="NZ_PPDD01000001.1"/>
</dbReference>
<dbReference type="Pfam" id="PF22608">
    <property type="entry name" value="DNAX_ATPase_lid"/>
    <property type="match status" value="1"/>
</dbReference>
<dbReference type="Proteomes" id="UP000238899">
    <property type="component" value="Unassembled WGS sequence"/>
</dbReference>
<comment type="similarity">
    <text evidence="1">Belongs to the DnaX/STICHEL family.</text>
</comment>
<name>A0ABX5C5P7_9FIRM</name>
<dbReference type="NCBIfam" id="NF004046">
    <property type="entry name" value="PRK05563.1"/>
    <property type="match status" value="1"/>
</dbReference>
<evidence type="ECO:0000256" key="6">
    <source>
        <dbReference type="ARBA" id="ARBA00022723"/>
    </source>
</evidence>
<dbReference type="InterPro" id="IPR003593">
    <property type="entry name" value="AAA+_ATPase"/>
</dbReference>
<accession>A0ABX5C5P7</accession>
<dbReference type="InterPro" id="IPR027417">
    <property type="entry name" value="P-loop_NTPase"/>
</dbReference>
<dbReference type="InterPro" id="IPR022754">
    <property type="entry name" value="DNA_pol_III_gamma-3"/>
</dbReference>
<evidence type="ECO:0000256" key="7">
    <source>
        <dbReference type="ARBA" id="ARBA00022741"/>
    </source>
</evidence>
<dbReference type="Pfam" id="PF13177">
    <property type="entry name" value="DNA_pol3_delta2"/>
    <property type="match status" value="1"/>
</dbReference>
<comment type="caution">
    <text evidence="14">The sequence shown here is derived from an EMBL/GenBank/DDBJ whole genome shotgun (WGS) entry which is preliminary data.</text>
</comment>
<evidence type="ECO:0000256" key="5">
    <source>
        <dbReference type="ARBA" id="ARBA00022705"/>
    </source>
</evidence>
<feature type="compositionally biased region" description="Low complexity" evidence="12">
    <location>
        <begin position="674"/>
        <end position="695"/>
    </location>
</feature>
<dbReference type="Gene3D" id="1.20.272.10">
    <property type="match status" value="1"/>
</dbReference>
<evidence type="ECO:0000256" key="11">
    <source>
        <dbReference type="ARBA" id="ARBA00049244"/>
    </source>
</evidence>
<evidence type="ECO:0000256" key="12">
    <source>
        <dbReference type="SAM" id="MobiDB-lite"/>
    </source>
</evidence>
<organism evidence="14 15">
    <name type="scientific">Veillonella infantium</name>
    <dbReference type="NCBI Taxonomy" id="1911679"/>
    <lineage>
        <taxon>Bacteria</taxon>
        <taxon>Bacillati</taxon>
        <taxon>Bacillota</taxon>
        <taxon>Negativicutes</taxon>
        <taxon>Veillonellales</taxon>
        <taxon>Veillonellaceae</taxon>
        <taxon>Veillonella</taxon>
    </lineage>
</organism>
<dbReference type="PANTHER" id="PTHR11669:SF0">
    <property type="entry name" value="PROTEIN STICHEL-LIKE 2"/>
    <property type="match status" value="1"/>
</dbReference>
<dbReference type="InterPro" id="IPR001270">
    <property type="entry name" value="ClpA/B"/>
</dbReference>
<evidence type="ECO:0000256" key="8">
    <source>
        <dbReference type="ARBA" id="ARBA00022833"/>
    </source>
</evidence>
<dbReference type="NCBIfam" id="TIGR02397">
    <property type="entry name" value="dnaX_nterm"/>
    <property type="match status" value="1"/>
</dbReference>
<dbReference type="PRINTS" id="PR00300">
    <property type="entry name" value="CLPPROTEASEA"/>
</dbReference>
<dbReference type="SUPFAM" id="SSF48019">
    <property type="entry name" value="post-AAA+ oligomerization domain-like"/>
    <property type="match status" value="1"/>
</dbReference>
<dbReference type="CDD" id="cd18137">
    <property type="entry name" value="HLD_clamp_pol_III_gamma_tau"/>
    <property type="match status" value="1"/>
</dbReference>
<dbReference type="PANTHER" id="PTHR11669">
    <property type="entry name" value="REPLICATION FACTOR C / DNA POLYMERASE III GAMMA-TAU SUBUNIT"/>
    <property type="match status" value="1"/>
</dbReference>
<keyword evidence="4" id="KW-0548">Nucleotidyltransferase</keyword>
<evidence type="ECO:0000256" key="2">
    <source>
        <dbReference type="ARBA" id="ARBA00012417"/>
    </source>
</evidence>
<evidence type="ECO:0000256" key="10">
    <source>
        <dbReference type="ARBA" id="ARBA00022932"/>
    </source>
</evidence>
<comment type="catalytic activity">
    <reaction evidence="11">
        <text>DNA(n) + a 2'-deoxyribonucleoside 5'-triphosphate = DNA(n+1) + diphosphate</text>
        <dbReference type="Rhea" id="RHEA:22508"/>
        <dbReference type="Rhea" id="RHEA-COMP:17339"/>
        <dbReference type="Rhea" id="RHEA-COMP:17340"/>
        <dbReference type="ChEBI" id="CHEBI:33019"/>
        <dbReference type="ChEBI" id="CHEBI:61560"/>
        <dbReference type="ChEBI" id="CHEBI:173112"/>
        <dbReference type="EC" id="2.7.7.7"/>
    </reaction>
</comment>
<feature type="region of interest" description="Disordered" evidence="12">
    <location>
        <begin position="735"/>
        <end position="767"/>
    </location>
</feature>
<protein>
    <recommendedName>
        <fullName evidence="2">DNA-directed DNA polymerase</fullName>
        <ecNumber evidence="2">2.7.7.7</ecNumber>
    </recommendedName>
</protein>
<evidence type="ECO:0000313" key="14">
    <source>
        <dbReference type="EMBL" id="PQL58680.1"/>
    </source>
</evidence>
<dbReference type="SMART" id="SM00382">
    <property type="entry name" value="AAA"/>
    <property type="match status" value="1"/>
</dbReference>
<dbReference type="CDD" id="cd00009">
    <property type="entry name" value="AAA"/>
    <property type="match status" value="1"/>
</dbReference>
<evidence type="ECO:0000256" key="1">
    <source>
        <dbReference type="ARBA" id="ARBA00006360"/>
    </source>
</evidence>
<evidence type="ECO:0000259" key="13">
    <source>
        <dbReference type="SMART" id="SM00382"/>
    </source>
</evidence>
<evidence type="ECO:0000313" key="15">
    <source>
        <dbReference type="Proteomes" id="UP000238899"/>
    </source>
</evidence>
<dbReference type="InterPro" id="IPR008921">
    <property type="entry name" value="DNA_pol3_clamp-load_cplx_C"/>
</dbReference>
<feature type="compositionally biased region" description="Polar residues" evidence="12">
    <location>
        <begin position="645"/>
        <end position="673"/>
    </location>
</feature>
<sequence>MAYIALYRKYRPQTFTDVVGQHQVSDTLMRAIREDKVAHAYLFAGPRGTGKTSMAKIFARAINCEHGPTDHPCNECSACKSILSGQSMDVLEIDAASNRGIDEVRALRESVKFMPVEGRKKVFIIDEAHMLTTEAWNALLKTIEEPPAHVMFIFATTEIEKLPVTIVSRCQRYTFRRITSDDIAQRLSYVAEKEGFGLDPAAAQLIAVHADGGLRDALSILDQCAGMATGSITPQVVEELIGLVSKEWIIHFLDALRNGDGPKLLSYIHDALAEGRDATQIMEALIQHVRALLVGKVAPDADELKVYDAFKDEFLAQAESIDFNELNQYVRSAQSIMNDAKQVDNPRTIIEMGLLVLCAKLGSVDESLEDRVYALETAERSERNDLLNRMAQLEQRGPAVATAPAYGANSFGPPSGYANSFVPVDNGAVQNASMSSEQNATVGTVPPPSGVGMMPPPTNVGLTPPPLGAPGSTPPPMNGVGMAPPPMGGVGMAPPPSIGDAPQRPARNQAKGRGKKGISTQAIISDQILSAQEYRNVQSNVIKYLKDSNRNMTSTVIGQGQLVYVDQSKAVMAFKNTLHLNVMTNEVNLAEAADAFTYTLGYPVHVEIVDALTQVYKDYKKASGSTTQHQVKAPQRPPEPMVDVQKTSGGQPTQMDLTNPSAPQGTNNASVGNSSAGANRAQASSASQAQQPTAQVGGPTSEATASKPDSGAVDAAKAAALAFLAKKTGGAAISATSGANTSEAGPETSPSSGDVPITSFDGGPTVQVPDGEIPIESLAGSIEGDDIPVHSFDDVPVDDMEEAYVSSLDDMPPHPLDSVTVISDDGEVLERPMDSGAHIEVEAVPKSNGGEQQQGTPYQSDEHAMLSQPPIEVAPIDSVTVAREYAWDPEHMTEEERHNPLLAETLEKLSEDHDIIVEVIEE</sequence>
<dbReference type="InterPro" id="IPR050238">
    <property type="entry name" value="DNA_Rep/Repair_Clamp_Loader"/>
</dbReference>
<keyword evidence="10" id="KW-0239">DNA-directed DNA polymerase</keyword>
<keyword evidence="15" id="KW-1185">Reference proteome</keyword>
<evidence type="ECO:0000256" key="4">
    <source>
        <dbReference type="ARBA" id="ARBA00022695"/>
    </source>
</evidence>
<dbReference type="Pfam" id="PF12169">
    <property type="entry name" value="DNA_pol3_gamma3"/>
    <property type="match status" value="1"/>
</dbReference>
<feature type="domain" description="AAA+ ATPase" evidence="13">
    <location>
        <begin position="37"/>
        <end position="179"/>
    </location>
</feature>
<evidence type="ECO:0000256" key="9">
    <source>
        <dbReference type="ARBA" id="ARBA00022840"/>
    </source>
</evidence>
<dbReference type="SUPFAM" id="SSF52540">
    <property type="entry name" value="P-loop containing nucleoside triphosphate hydrolases"/>
    <property type="match status" value="1"/>
</dbReference>
<dbReference type="EMBL" id="PPDD01000001">
    <property type="protein sequence ID" value="PQL58680.1"/>
    <property type="molecule type" value="Genomic_DNA"/>
</dbReference>
<dbReference type="EC" id="2.7.7.7" evidence="2"/>